<proteinExistence type="predicted"/>
<keyword evidence="1" id="KW-0472">Membrane</keyword>
<dbReference type="InterPro" id="IPR021830">
    <property type="entry name" value="DUF3422"/>
</dbReference>
<keyword evidence="1" id="KW-1133">Transmembrane helix</keyword>
<accession>A0A5C4XIJ1</accession>
<dbReference type="AlphaFoldDB" id="A0A5C4XIJ1"/>
<organism evidence="2 3">
    <name type="scientific">Aliirhizobium smilacinae</name>
    <dbReference type="NCBI Taxonomy" id="1395944"/>
    <lineage>
        <taxon>Bacteria</taxon>
        <taxon>Pseudomonadati</taxon>
        <taxon>Pseudomonadota</taxon>
        <taxon>Alphaproteobacteria</taxon>
        <taxon>Hyphomicrobiales</taxon>
        <taxon>Rhizobiaceae</taxon>
        <taxon>Aliirhizobium</taxon>
    </lineage>
</organism>
<keyword evidence="1" id="KW-0812">Transmembrane</keyword>
<reference evidence="2 3" key="1">
    <citation type="submission" date="2019-06" db="EMBL/GenBank/DDBJ databases">
        <title>The draft genome of Rhizobium smilacinae PTYR-5.</title>
        <authorList>
            <person name="Liu L."/>
            <person name="Li L."/>
            <person name="Zhang X."/>
        </authorList>
    </citation>
    <scope>NUCLEOTIDE SEQUENCE [LARGE SCALE GENOMIC DNA]</scope>
    <source>
        <strain evidence="2 3">PTYR-5</strain>
    </source>
</reference>
<dbReference type="RefSeq" id="WP_139677236.1">
    <property type="nucleotide sequence ID" value="NZ_VDMN01000003.1"/>
</dbReference>
<evidence type="ECO:0000313" key="2">
    <source>
        <dbReference type="EMBL" id="TNM62741.1"/>
    </source>
</evidence>
<feature type="transmembrane region" description="Helical" evidence="1">
    <location>
        <begin position="393"/>
        <end position="412"/>
    </location>
</feature>
<dbReference type="OrthoDB" id="9767470at2"/>
<dbReference type="Pfam" id="PF11902">
    <property type="entry name" value="DUF3422"/>
    <property type="match status" value="1"/>
</dbReference>
<gene>
    <name evidence="2" type="ORF">FHP24_16075</name>
</gene>
<comment type="caution">
    <text evidence="2">The sequence shown here is derived from an EMBL/GenBank/DDBJ whole genome shotgun (WGS) entry which is preliminary data.</text>
</comment>
<evidence type="ECO:0000256" key="1">
    <source>
        <dbReference type="SAM" id="Phobius"/>
    </source>
</evidence>
<dbReference type="Proteomes" id="UP000311605">
    <property type="component" value="Unassembled WGS sequence"/>
</dbReference>
<keyword evidence="3" id="KW-1185">Reference proteome</keyword>
<protein>
    <submittedName>
        <fullName evidence="2">DUF3422 family protein</fullName>
    </submittedName>
</protein>
<feature type="transmembrane region" description="Helical" evidence="1">
    <location>
        <begin position="360"/>
        <end position="381"/>
    </location>
</feature>
<evidence type="ECO:0000313" key="3">
    <source>
        <dbReference type="Proteomes" id="UP000311605"/>
    </source>
</evidence>
<sequence length="445" mass="49503">MSKRSFSFPVADVRARALGEIHARPYTLLPLPRVIFQLAFLTEANLDADHAILAELSLGQGVPAPSPDTSHHTMSWGSGTLRWERHTEFSTYFWDTPAPAAFGGEIAVNPFGASFAAPGPFISGVRIEVRPAGDDMSDITSRFDPTSLCQSMVADNQAVLITDFRQDGDGLTKFLILDHGMTDAARGMLAQRILDIETYRTLAMMGLPMAQGLSPEIRQFEARFTAITQRMKQHARDEADEMLLEITTLAAELEANAAFSLYRFGASRAYNDIVLDRVGMLAERALPGNETLGAFLHRRLAPAMRTCQSVEERQVNLSRKLTRATALLRSWIDVDLQKFNTEILASMDKRSHLQLRLQQTVEGLSVAAISYYVIGLVGYLAKLMHYTGLDITPEALTGASVPFVVVAIWLLVRRIRNRHDDDGGRKLSWRQRCAEAREVDKRPTV</sequence>
<dbReference type="EMBL" id="VDMN01000003">
    <property type="protein sequence ID" value="TNM62741.1"/>
    <property type="molecule type" value="Genomic_DNA"/>
</dbReference>
<name>A0A5C4XIJ1_9HYPH</name>